<dbReference type="SMART" id="SM00421">
    <property type="entry name" value="HTH_LUXR"/>
    <property type="match status" value="1"/>
</dbReference>
<feature type="modified residue" description="4-aspartylphosphate" evidence="5">
    <location>
        <position position="54"/>
    </location>
</feature>
<dbReference type="Gene3D" id="3.40.50.2300">
    <property type="match status" value="1"/>
</dbReference>
<dbReference type="PROSITE" id="PS50043">
    <property type="entry name" value="HTH_LUXR_2"/>
    <property type="match status" value="1"/>
</dbReference>
<keyword evidence="3" id="KW-0238">DNA-binding</keyword>
<organism evidence="8 9">
    <name type="scientific">Promicromonospora umidemergens</name>
    <dbReference type="NCBI Taxonomy" id="629679"/>
    <lineage>
        <taxon>Bacteria</taxon>
        <taxon>Bacillati</taxon>
        <taxon>Actinomycetota</taxon>
        <taxon>Actinomycetes</taxon>
        <taxon>Micrococcales</taxon>
        <taxon>Promicromonosporaceae</taxon>
        <taxon>Promicromonospora</taxon>
    </lineage>
</organism>
<evidence type="ECO:0000313" key="8">
    <source>
        <dbReference type="EMBL" id="GAA4703809.1"/>
    </source>
</evidence>
<dbReference type="InterPro" id="IPR000792">
    <property type="entry name" value="Tscrpt_reg_LuxR_C"/>
</dbReference>
<feature type="domain" description="Response regulatory" evidence="7">
    <location>
        <begin position="3"/>
        <end position="121"/>
    </location>
</feature>
<dbReference type="Pfam" id="PF00072">
    <property type="entry name" value="Response_reg"/>
    <property type="match status" value="1"/>
</dbReference>
<evidence type="ECO:0000256" key="1">
    <source>
        <dbReference type="ARBA" id="ARBA00022553"/>
    </source>
</evidence>
<evidence type="ECO:0000256" key="3">
    <source>
        <dbReference type="ARBA" id="ARBA00023125"/>
    </source>
</evidence>
<proteinExistence type="predicted"/>
<accession>A0ABP8XC16</accession>
<dbReference type="PROSITE" id="PS00622">
    <property type="entry name" value="HTH_LUXR_1"/>
    <property type="match status" value="1"/>
</dbReference>
<reference evidence="9" key="1">
    <citation type="journal article" date="2019" name="Int. J. Syst. Evol. Microbiol.">
        <title>The Global Catalogue of Microorganisms (GCM) 10K type strain sequencing project: providing services to taxonomists for standard genome sequencing and annotation.</title>
        <authorList>
            <consortium name="The Broad Institute Genomics Platform"/>
            <consortium name="The Broad Institute Genome Sequencing Center for Infectious Disease"/>
            <person name="Wu L."/>
            <person name="Ma J."/>
        </authorList>
    </citation>
    <scope>NUCLEOTIDE SEQUENCE [LARGE SCALE GENOMIC DNA]</scope>
    <source>
        <strain evidence="9">JCM 17975</strain>
    </source>
</reference>
<protein>
    <submittedName>
        <fullName evidence="8">Response regulator transcription factor</fullName>
    </submittedName>
</protein>
<evidence type="ECO:0000256" key="4">
    <source>
        <dbReference type="ARBA" id="ARBA00023163"/>
    </source>
</evidence>
<dbReference type="PANTHER" id="PTHR43214:SF24">
    <property type="entry name" value="TRANSCRIPTIONAL REGULATORY PROTEIN NARL-RELATED"/>
    <property type="match status" value="1"/>
</dbReference>
<dbReference type="SUPFAM" id="SSF46894">
    <property type="entry name" value="C-terminal effector domain of the bipartite response regulators"/>
    <property type="match status" value="1"/>
</dbReference>
<dbReference type="InterPro" id="IPR001789">
    <property type="entry name" value="Sig_transdc_resp-reg_receiver"/>
</dbReference>
<dbReference type="SMART" id="SM00448">
    <property type="entry name" value="REC"/>
    <property type="match status" value="1"/>
</dbReference>
<dbReference type="CDD" id="cd06170">
    <property type="entry name" value="LuxR_C_like"/>
    <property type="match status" value="1"/>
</dbReference>
<sequence>MIKVVVADDQPLVRAGLTAMLDVEPDIEVIATAQDGTEAVEAARRLRPDVVCMDIRMPGQDGISATRQLCGPGVTDPVPVLVLTTFDIDDYVFGALEAGASGFLLKDAEPEVLVAAVRSVAAGYGTLDNSITKRVLREVVTRRRTQPVTAARAADLLTARELDILLRLAEGMSNEEIAGALFLEVSTVKSHLARMMPKLGVRSRLQAAVWAYQNGVAQTGAGS</sequence>
<evidence type="ECO:0000256" key="2">
    <source>
        <dbReference type="ARBA" id="ARBA00023015"/>
    </source>
</evidence>
<dbReference type="InterPro" id="IPR016032">
    <property type="entry name" value="Sig_transdc_resp-reg_C-effctor"/>
</dbReference>
<dbReference type="CDD" id="cd17535">
    <property type="entry name" value="REC_NarL-like"/>
    <property type="match status" value="1"/>
</dbReference>
<evidence type="ECO:0000259" key="6">
    <source>
        <dbReference type="PROSITE" id="PS50043"/>
    </source>
</evidence>
<dbReference type="InterPro" id="IPR039420">
    <property type="entry name" value="WalR-like"/>
</dbReference>
<feature type="domain" description="HTH luxR-type" evidence="6">
    <location>
        <begin position="150"/>
        <end position="215"/>
    </location>
</feature>
<dbReference type="PRINTS" id="PR00038">
    <property type="entry name" value="HTHLUXR"/>
</dbReference>
<dbReference type="RefSeq" id="WP_253867759.1">
    <property type="nucleotide sequence ID" value="NZ_BAABHM010000011.1"/>
</dbReference>
<dbReference type="Pfam" id="PF00196">
    <property type="entry name" value="GerE"/>
    <property type="match status" value="1"/>
</dbReference>
<name>A0ABP8XC16_9MICO</name>
<dbReference type="SUPFAM" id="SSF52172">
    <property type="entry name" value="CheY-like"/>
    <property type="match status" value="1"/>
</dbReference>
<evidence type="ECO:0000313" key="9">
    <source>
        <dbReference type="Proteomes" id="UP001500843"/>
    </source>
</evidence>
<dbReference type="PANTHER" id="PTHR43214">
    <property type="entry name" value="TWO-COMPONENT RESPONSE REGULATOR"/>
    <property type="match status" value="1"/>
</dbReference>
<keyword evidence="2" id="KW-0805">Transcription regulation</keyword>
<dbReference type="InterPro" id="IPR011006">
    <property type="entry name" value="CheY-like_superfamily"/>
</dbReference>
<dbReference type="InterPro" id="IPR058245">
    <property type="entry name" value="NreC/VraR/RcsB-like_REC"/>
</dbReference>
<dbReference type="PROSITE" id="PS50110">
    <property type="entry name" value="RESPONSE_REGULATORY"/>
    <property type="match status" value="1"/>
</dbReference>
<gene>
    <name evidence="8" type="ORF">GCM10023198_26600</name>
</gene>
<keyword evidence="1 5" id="KW-0597">Phosphoprotein</keyword>
<dbReference type="Proteomes" id="UP001500843">
    <property type="component" value="Unassembled WGS sequence"/>
</dbReference>
<dbReference type="EMBL" id="BAABHM010000011">
    <property type="protein sequence ID" value="GAA4703809.1"/>
    <property type="molecule type" value="Genomic_DNA"/>
</dbReference>
<keyword evidence="4" id="KW-0804">Transcription</keyword>
<comment type="caution">
    <text evidence="8">The sequence shown here is derived from an EMBL/GenBank/DDBJ whole genome shotgun (WGS) entry which is preliminary data.</text>
</comment>
<evidence type="ECO:0000256" key="5">
    <source>
        <dbReference type="PROSITE-ProRule" id="PRU00169"/>
    </source>
</evidence>
<evidence type="ECO:0000259" key="7">
    <source>
        <dbReference type="PROSITE" id="PS50110"/>
    </source>
</evidence>
<keyword evidence="9" id="KW-1185">Reference proteome</keyword>